<evidence type="ECO:0000256" key="3">
    <source>
        <dbReference type="ARBA" id="ARBA00023163"/>
    </source>
</evidence>
<protein>
    <submittedName>
        <fullName evidence="5">DNA-binding GntR family transcriptional regulator</fullName>
    </submittedName>
</protein>
<evidence type="ECO:0000259" key="4">
    <source>
        <dbReference type="PROSITE" id="PS50949"/>
    </source>
</evidence>
<dbReference type="SMART" id="SM00345">
    <property type="entry name" value="HTH_GNTR"/>
    <property type="match status" value="1"/>
</dbReference>
<proteinExistence type="predicted"/>
<dbReference type="SUPFAM" id="SSF46785">
    <property type="entry name" value="Winged helix' DNA-binding domain"/>
    <property type="match status" value="1"/>
</dbReference>
<dbReference type="SUPFAM" id="SSF48008">
    <property type="entry name" value="GntR ligand-binding domain-like"/>
    <property type="match status" value="1"/>
</dbReference>
<organism evidence="5 6">
    <name type="scientific">Ottowia thiooxydans</name>
    <dbReference type="NCBI Taxonomy" id="219182"/>
    <lineage>
        <taxon>Bacteria</taxon>
        <taxon>Pseudomonadati</taxon>
        <taxon>Pseudomonadota</taxon>
        <taxon>Betaproteobacteria</taxon>
        <taxon>Burkholderiales</taxon>
        <taxon>Comamonadaceae</taxon>
        <taxon>Ottowia</taxon>
    </lineage>
</organism>
<dbReference type="Gene3D" id="1.10.10.10">
    <property type="entry name" value="Winged helix-like DNA-binding domain superfamily/Winged helix DNA-binding domain"/>
    <property type="match status" value="1"/>
</dbReference>
<accession>A0ABV2QE63</accession>
<dbReference type="Proteomes" id="UP001549320">
    <property type="component" value="Unassembled WGS sequence"/>
</dbReference>
<dbReference type="InterPro" id="IPR036388">
    <property type="entry name" value="WH-like_DNA-bd_sf"/>
</dbReference>
<comment type="caution">
    <text evidence="5">The sequence shown here is derived from an EMBL/GenBank/DDBJ whole genome shotgun (WGS) entry which is preliminary data.</text>
</comment>
<dbReference type="Pfam" id="PF07729">
    <property type="entry name" value="FCD"/>
    <property type="match status" value="1"/>
</dbReference>
<name>A0ABV2QE63_9BURK</name>
<dbReference type="RefSeq" id="WP_354446391.1">
    <property type="nucleotide sequence ID" value="NZ_JBEPSH010000007.1"/>
</dbReference>
<dbReference type="Gene3D" id="1.20.120.530">
    <property type="entry name" value="GntR ligand-binding domain-like"/>
    <property type="match status" value="1"/>
</dbReference>
<sequence length="258" mass="28828">MDSLDQIIDGAQADLQVYQRIRRAILSGQLRPGMKLQEPRLAKVLGCTRERVRKALHHLAHEKWLDIIPNKGVFIPVPSVQELHAIFEARRLIELGVTRQLAERSRLLDWQPFVSHVQQERIAAERNDRATVALLAAEFHFLLVESLHNPLIRDMHRGLMLRSSLHFSLYAPMNLQAGAGNGCAGPHEHEAIVQALSDGNGARAEKLMQRHLSQLEVLLAARKPKTEFPPLEDVFASLDAMPAHADEAMPAGDPCCAD</sequence>
<dbReference type="InterPro" id="IPR000524">
    <property type="entry name" value="Tscrpt_reg_HTH_GntR"/>
</dbReference>
<dbReference type="PROSITE" id="PS50949">
    <property type="entry name" value="HTH_GNTR"/>
    <property type="match status" value="1"/>
</dbReference>
<dbReference type="CDD" id="cd07377">
    <property type="entry name" value="WHTH_GntR"/>
    <property type="match status" value="1"/>
</dbReference>
<gene>
    <name evidence="5" type="ORF">ABIE13_003949</name>
</gene>
<dbReference type="PANTHER" id="PTHR43537:SF53">
    <property type="entry name" value="HTH-TYPE TRANSCRIPTIONAL REPRESSOR NANR"/>
    <property type="match status" value="1"/>
</dbReference>
<dbReference type="PANTHER" id="PTHR43537">
    <property type="entry name" value="TRANSCRIPTIONAL REGULATOR, GNTR FAMILY"/>
    <property type="match status" value="1"/>
</dbReference>
<keyword evidence="2 5" id="KW-0238">DNA-binding</keyword>
<dbReference type="InterPro" id="IPR008920">
    <property type="entry name" value="TF_FadR/GntR_C"/>
</dbReference>
<evidence type="ECO:0000313" key="5">
    <source>
        <dbReference type="EMBL" id="MET4578833.1"/>
    </source>
</evidence>
<dbReference type="SMART" id="SM00895">
    <property type="entry name" value="FCD"/>
    <property type="match status" value="1"/>
</dbReference>
<dbReference type="Pfam" id="PF00392">
    <property type="entry name" value="GntR"/>
    <property type="match status" value="1"/>
</dbReference>
<keyword evidence="6" id="KW-1185">Reference proteome</keyword>
<keyword evidence="1" id="KW-0805">Transcription regulation</keyword>
<evidence type="ECO:0000313" key="6">
    <source>
        <dbReference type="Proteomes" id="UP001549320"/>
    </source>
</evidence>
<feature type="domain" description="HTH gntR-type" evidence="4">
    <location>
        <begin position="11"/>
        <end position="78"/>
    </location>
</feature>
<dbReference type="InterPro" id="IPR011711">
    <property type="entry name" value="GntR_C"/>
</dbReference>
<evidence type="ECO:0000256" key="1">
    <source>
        <dbReference type="ARBA" id="ARBA00023015"/>
    </source>
</evidence>
<evidence type="ECO:0000256" key="2">
    <source>
        <dbReference type="ARBA" id="ARBA00023125"/>
    </source>
</evidence>
<dbReference type="EMBL" id="JBEPSH010000007">
    <property type="protein sequence ID" value="MET4578833.1"/>
    <property type="molecule type" value="Genomic_DNA"/>
</dbReference>
<keyword evidence="3" id="KW-0804">Transcription</keyword>
<reference evidence="5 6" key="1">
    <citation type="submission" date="2024-06" db="EMBL/GenBank/DDBJ databases">
        <title>Sorghum-associated microbial communities from plants grown in Nebraska, USA.</title>
        <authorList>
            <person name="Schachtman D."/>
        </authorList>
    </citation>
    <scope>NUCLEOTIDE SEQUENCE [LARGE SCALE GENOMIC DNA]</scope>
    <source>
        <strain evidence="5 6">2709</strain>
    </source>
</reference>
<dbReference type="GO" id="GO:0003677">
    <property type="term" value="F:DNA binding"/>
    <property type="evidence" value="ECO:0007669"/>
    <property type="project" value="UniProtKB-KW"/>
</dbReference>
<dbReference type="InterPro" id="IPR036390">
    <property type="entry name" value="WH_DNA-bd_sf"/>
</dbReference>